<evidence type="ECO:0000313" key="1">
    <source>
        <dbReference type="EMBL" id="MBC9930047.1"/>
    </source>
</evidence>
<evidence type="ECO:0000313" key="2">
    <source>
        <dbReference type="Proteomes" id="UP000659124"/>
    </source>
</evidence>
<dbReference type="InterPro" id="IPR007344">
    <property type="entry name" value="GrpB/CoaE"/>
</dbReference>
<protein>
    <submittedName>
        <fullName evidence="1">GrpB family protein</fullName>
    </submittedName>
</protein>
<name>A0ABR7THR5_9BACT</name>
<dbReference type="Gene3D" id="3.30.460.10">
    <property type="entry name" value="Beta Polymerase, domain 2"/>
    <property type="match status" value="1"/>
</dbReference>
<comment type="caution">
    <text evidence="1">The sequence shown here is derived from an EMBL/GenBank/DDBJ whole genome shotgun (WGS) entry which is preliminary data.</text>
</comment>
<accession>A0ABR7THR5</accession>
<organism evidence="1 2">
    <name type="scientific">Chitinophaga qingshengii</name>
    <dbReference type="NCBI Taxonomy" id="1569794"/>
    <lineage>
        <taxon>Bacteria</taxon>
        <taxon>Pseudomonadati</taxon>
        <taxon>Bacteroidota</taxon>
        <taxon>Chitinophagia</taxon>
        <taxon>Chitinophagales</taxon>
        <taxon>Chitinophagaceae</taxon>
        <taxon>Chitinophaga</taxon>
    </lineage>
</organism>
<reference evidence="1 2" key="1">
    <citation type="submission" date="2020-09" db="EMBL/GenBank/DDBJ databases">
        <title>Genome sequences of type strains of Chitinophaga qingshengii and Chitinophaga varians.</title>
        <authorList>
            <person name="Kittiwongwattana C."/>
        </authorList>
    </citation>
    <scope>NUCLEOTIDE SEQUENCE [LARGE SCALE GENOMIC DNA]</scope>
    <source>
        <strain evidence="1 2">JCM 30026</strain>
    </source>
</reference>
<dbReference type="Proteomes" id="UP000659124">
    <property type="component" value="Unassembled WGS sequence"/>
</dbReference>
<proteinExistence type="predicted"/>
<gene>
    <name evidence="1" type="ORF">ICL07_06640</name>
</gene>
<dbReference type="EMBL" id="JACVFC010000001">
    <property type="protein sequence ID" value="MBC9930047.1"/>
    <property type="molecule type" value="Genomic_DNA"/>
</dbReference>
<keyword evidence="2" id="KW-1185">Reference proteome</keyword>
<dbReference type="Pfam" id="PF04229">
    <property type="entry name" value="GrpB"/>
    <property type="match status" value="1"/>
</dbReference>
<dbReference type="SUPFAM" id="SSF81301">
    <property type="entry name" value="Nucleotidyltransferase"/>
    <property type="match status" value="1"/>
</dbReference>
<dbReference type="InterPro" id="IPR043519">
    <property type="entry name" value="NT_sf"/>
</dbReference>
<dbReference type="PANTHER" id="PTHR34822">
    <property type="entry name" value="GRPB DOMAIN PROTEIN (AFU_ORTHOLOGUE AFUA_1G01530)"/>
    <property type="match status" value="1"/>
</dbReference>
<sequence>MSVDRNLYFIPASLTVEDIIHQVDSDPDEIPWVSGVPVKEQIHIEAYDPHWPALFEKLKGDIEQALGPVALRIEHVGSTAVPLLPAKPVIDIDVIVADASEEALYVPALEAIGYRLEVREPSWYQHRMLRQENPRVNLHVFSPDCPEAVRHILFRNWLRQHPEERERYAAIKYEAAIGVEDAGAYNRKKNAVVKAIYERLFKALGLVE</sequence>
<dbReference type="PANTHER" id="PTHR34822:SF1">
    <property type="entry name" value="GRPB FAMILY PROTEIN"/>
    <property type="match status" value="1"/>
</dbReference>